<feature type="region of interest" description="Disordered" evidence="1">
    <location>
        <begin position="341"/>
        <end position="424"/>
    </location>
</feature>
<feature type="compositionally biased region" description="Polar residues" evidence="1">
    <location>
        <begin position="578"/>
        <end position="590"/>
    </location>
</feature>
<feature type="compositionally biased region" description="Polar residues" evidence="1">
    <location>
        <begin position="642"/>
        <end position="667"/>
    </location>
</feature>
<dbReference type="EMBL" id="JAOTPV010000002">
    <property type="protein sequence ID" value="KAJ4487980.1"/>
    <property type="molecule type" value="Genomic_DNA"/>
</dbReference>
<feature type="region of interest" description="Disordered" evidence="1">
    <location>
        <begin position="149"/>
        <end position="169"/>
    </location>
</feature>
<feature type="compositionally biased region" description="Basic and acidic residues" evidence="1">
    <location>
        <begin position="932"/>
        <end position="960"/>
    </location>
</feature>
<feature type="compositionally biased region" description="Polar residues" evidence="1">
    <location>
        <begin position="852"/>
        <end position="863"/>
    </location>
</feature>
<feature type="region of interest" description="Disordered" evidence="1">
    <location>
        <begin position="36"/>
        <end position="71"/>
    </location>
</feature>
<feature type="compositionally biased region" description="Basic residues" evidence="1">
    <location>
        <begin position="274"/>
        <end position="283"/>
    </location>
</feature>
<feature type="region of interest" description="Disordered" evidence="1">
    <location>
        <begin position="117"/>
        <end position="136"/>
    </location>
</feature>
<feature type="compositionally biased region" description="Polar residues" evidence="1">
    <location>
        <begin position="309"/>
        <end position="318"/>
    </location>
</feature>
<feature type="compositionally biased region" description="Basic and acidic residues" evidence="1">
    <location>
        <begin position="262"/>
        <end position="273"/>
    </location>
</feature>
<organism evidence="2 3">
    <name type="scientific">Lentinula aciculospora</name>
    <dbReference type="NCBI Taxonomy" id="153920"/>
    <lineage>
        <taxon>Eukaryota</taxon>
        <taxon>Fungi</taxon>
        <taxon>Dikarya</taxon>
        <taxon>Basidiomycota</taxon>
        <taxon>Agaricomycotina</taxon>
        <taxon>Agaricomycetes</taxon>
        <taxon>Agaricomycetidae</taxon>
        <taxon>Agaricales</taxon>
        <taxon>Marasmiineae</taxon>
        <taxon>Omphalotaceae</taxon>
        <taxon>Lentinula</taxon>
    </lineage>
</organism>
<protein>
    <submittedName>
        <fullName evidence="2">Uncharacterized protein</fullName>
    </submittedName>
</protein>
<feature type="compositionally biased region" description="Polar residues" evidence="1">
    <location>
        <begin position="341"/>
        <end position="350"/>
    </location>
</feature>
<feature type="region of interest" description="Disordered" evidence="1">
    <location>
        <begin position="782"/>
        <end position="801"/>
    </location>
</feature>
<feature type="compositionally biased region" description="Low complexity" evidence="1">
    <location>
        <begin position="149"/>
        <end position="158"/>
    </location>
</feature>
<gene>
    <name evidence="2" type="ORF">J3R30DRAFT_875144</name>
</gene>
<reference evidence="2" key="1">
    <citation type="submission" date="2022-08" db="EMBL/GenBank/DDBJ databases">
        <title>A Global Phylogenomic Analysis of the Shiitake Genus Lentinula.</title>
        <authorList>
            <consortium name="DOE Joint Genome Institute"/>
            <person name="Sierra-Patev S."/>
            <person name="Min B."/>
            <person name="Naranjo-Ortiz M."/>
            <person name="Looney B."/>
            <person name="Konkel Z."/>
            <person name="Slot J.C."/>
            <person name="Sakamoto Y."/>
            <person name="Steenwyk J.L."/>
            <person name="Rokas A."/>
            <person name="Carro J."/>
            <person name="Camarero S."/>
            <person name="Ferreira P."/>
            <person name="Molpeceres G."/>
            <person name="Ruiz-Duenas F.J."/>
            <person name="Serrano A."/>
            <person name="Henrissat B."/>
            <person name="Drula E."/>
            <person name="Hughes K.W."/>
            <person name="Mata J.L."/>
            <person name="Ishikawa N.K."/>
            <person name="Vargas-Isla R."/>
            <person name="Ushijima S."/>
            <person name="Smith C.A."/>
            <person name="Ahrendt S."/>
            <person name="Andreopoulos W."/>
            <person name="He G."/>
            <person name="Labutti K."/>
            <person name="Lipzen A."/>
            <person name="Ng V."/>
            <person name="Riley R."/>
            <person name="Sandor L."/>
            <person name="Barry K."/>
            <person name="Martinez A.T."/>
            <person name="Xiao Y."/>
            <person name="Gibbons J.G."/>
            <person name="Terashima K."/>
            <person name="Grigoriev I.V."/>
            <person name="Hibbett D.S."/>
        </authorList>
    </citation>
    <scope>NUCLEOTIDE SEQUENCE</scope>
    <source>
        <strain evidence="2">JLM2183</strain>
    </source>
</reference>
<feature type="compositionally biased region" description="Low complexity" evidence="1">
    <location>
        <begin position="365"/>
        <end position="387"/>
    </location>
</feature>
<feature type="compositionally biased region" description="Low complexity" evidence="1">
    <location>
        <begin position="45"/>
        <end position="57"/>
    </location>
</feature>
<feature type="region of interest" description="Disordered" evidence="1">
    <location>
        <begin position="246"/>
        <end position="318"/>
    </location>
</feature>
<feature type="compositionally biased region" description="Acidic residues" evidence="1">
    <location>
        <begin position="961"/>
        <end position="973"/>
    </location>
</feature>
<name>A0A9W9AQ79_9AGAR</name>
<comment type="caution">
    <text evidence="2">The sequence shown here is derived from an EMBL/GenBank/DDBJ whole genome shotgun (WGS) entry which is preliminary data.</text>
</comment>
<evidence type="ECO:0000256" key="1">
    <source>
        <dbReference type="SAM" id="MobiDB-lite"/>
    </source>
</evidence>
<dbReference type="OrthoDB" id="2148418at2759"/>
<feature type="compositionally biased region" description="Polar residues" evidence="1">
    <location>
        <begin position="745"/>
        <end position="758"/>
    </location>
</feature>
<feature type="compositionally biased region" description="Low complexity" evidence="1">
    <location>
        <begin position="730"/>
        <end position="744"/>
    </location>
</feature>
<feature type="region of interest" description="Disordered" evidence="1">
    <location>
        <begin position="806"/>
        <end position="1019"/>
    </location>
</feature>
<accession>A0A9W9AQ79</accession>
<sequence length="1118" mass="121524">MSDGDTDQISGIPIGSSFTDAEARIFFEPTNPEKKINASYSSDYLPPARSSPALRSPKLSTATEPSPVAGTAELIGGEAAIIERDEELFGSSRSLTPENEGFIQDEPSSVLASRIMRAHDNPSPPPQSPEDFQHLNLPTLSLPFPLIPTIETPSDTSTPPSPPDISIPIPQLAEDVYGPSISAILPLKTPTKSRLPNHIVDQPLSIDTQTSCMPAAQPNVTPIASTDPPPTDTIDEQVVVDALVPSTDETETMNIFLPDAQDSSKESSRESPRRSSRPRRRTARYSSPIRPETSELEIDVSETDGPGPSNKTTTSDSVVIQTLRRKAITLVPDNVQKSELSLFNAQPRSRSPTRKSASKTKRELGSLSPSSSTILKSLLPPAASLSPTTETFEPKSDPSTQPPFEPAAARPTPPIRFTSPTRKALPNKFQLQPADLDNPNRTPARRIPIQTAVANGQISAQKAVRLMSQGPATTTSTRPVFNIPSTDSPVRRVLLNGSVGSPNKMLLSSPLRSRSVEPNPVETMRLNTKKRSESVEPVPSRGHEKASPFPRLNSAERVLVPPKTNLSLHPPIPEEGPNNISNQKLQSSGAQRPATLEKSRLKQPTSKIPRIGLKPYARPPVSSTSKSQEKPSTLRVIDSAKPQPSSLKLKTSNPTRYSHIPVSSPTKQRGLVPGTPTNLKRKRGPENHSPTKPTPVVLLSKRPAGPSSSPVKHGVPPLRMVSESDGVLPSRSSAGSIGSSGTEGMQTTESSTPQTNARPITLRMVSENDGILPDRSIVISGTSTNEKERSPPPSALLATVPQPMVAPYSPARDEIPPCTDTIPDSSDPAEHVPSPAESSEFTFRRTTRSSRNGTVATKTVSSSRPPPARRKNVPTFTDTGPFSGMTALALRTLTDSNTTKNKEYVTVSLKTEVVRKEGARPESPGMNVKSISQKEKEAKMRERSARAERRSQRDNSKEVVTDENDAGEDEEESGNGWEGSPSDYKHSWGPGDEEDYETPIQPIKRLRHEDVSEEQEDYDKKRVKWDRGLYKEIYLDEIKPRTTHARIAQESIKKGCLTPTAKTRQLDTLGNLPNAESPLKDIVTENIVVKKFVYDSDIVEPVATTPIKTRSQSKKSKS</sequence>
<feature type="region of interest" description="Disordered" evidence="1">
    <location>
        <begin position="505"/>
        <end position="759"/>
    </location>
</feature>
<proteinExistence type="predicted"/>
<dbReference type="AlphaFoldDB" id="A0A9W9AQ79"/>
<evidence type="ECO:0000313" key="3">
    <source>
        <dbReference type="Proteomes" id="UP001150266"/>
    </source>
</evidence>
<dbReference type="Proteomes" id="UP001150266">
    <property type="component" value="Unassembled WGS sequence"/>
</dbReference>
<evidence type="ECO:0000313" key="2">
    <source>
        <dbReference type="EMBL" id="KAJ4487980.1"/>
    </source>
</evidence>
<keyword evidence="3" id="KW-1185">Reference proteome</keyword>